<accession>A0A0L0CFT9</accession>
<dbReference type="STRING" id="7375.A0A0L0CFT9"/>
<dbReference type="Proteomes" id="UP000037069">
    <property type="component" value="Unassembled WGS sequence"/>
</dbReference>
<reference evidence="12 13" key="1">
    <citation type="journal article" date="2015" name="Nat. Commun.">
        <title>Lucilia cuprina genome unlocks parasitic fly biology to underpin future interventions.</title>
        <authorList>
            <person name="Anstead C.A."/>
            <person name="Korhonen P.K."/>
            <person name="Young N.D."/>
            <person name="Hall R.S."/>
            <person name="Jex A.R."/>
            <person name="Murali S.C."/>
            <person name="Hughes D.S."/>
            <person name="Lee S.F."/>
            <person name="Perry T."/>
            <person name="Stroehlein A.J."/>
            <person name="Ansell B.R."/>
            <person name="Breugelmans B."/>
            <person name="Hofmann A."/>
            <person name="Qu J."/>
            <person name="Dugan S."/>
            <person name="Lee S.L."/>
            <person name="Chao H."/>
            <person name="Dinh H."/>
            <person name="Han Y."/>
            <person name="Doddapaneni H.V."/>
            <person name="Worley K.C."/>
            <person name="Muzny D.M."/>
            <person name="Ioannidis P."/>
            <person name="Waterhouse R.M."/>
            <person name="Zdobnov E.M."/>
            <person name="James P.J."/>
            <person name="Bagnall N.H."/>
            <person name="Kotze A.C."/>
            <person name="Gibbs R.A."/>
            <person name="Richards S."/>
            <person name="Batterham P."/>
            <person name="Gasser R.B."/>
        </authorList>
    </citation>
    <scope>NUCLEOTIDE SEQUENCE [LARGE SCALE GENOMIC DNA]</scope>
    <source>
        <strain evidence="12 13">LS</strain>
        <tissue evidence="12">Full body</tissue>
    </source>
</reference>
<evidence type="ECO:0000256" key="6">
    <source>
        <dbReference type="ARBA" id="ARBA00023069"/>
    </source>
</evidence>
<evidence type="ECO:0000256" key="3">
    <source>
        <dbReference type="ARBA" id="ARBA00022490"/>
    </source>
</evidence>
<dbReference type="EMBL" id="JRES01000452">
    <property type="protein sequence ID" value="KNC31072.1"/>
    <property type="molecule type" value="Genomic_DNA"/>
</dbReference>
<evidence type="ECO:0000256" key="10">
    <source>
        <dbReference type="RuleBase" id="RU367040"/>
    </source>
</evidence>
<feature type="coiled-coil region" evidence="11">
    <location>
        <begin position="278"/>
        <end position="326"/>
    </location>
</feature>
<dbReference type="GO" id="GO:0005634">
    <property type="term" value="C:nucleus"/>
    <property type="evidence" value="ECO:0007669"/>
    <property type="project" value="TreeGrafter"/>
</dbReference>
<dbReference type="OMA" id="DTELPLM"/>
<dbReference type="PANTHER" id="PTHR19960">
    <property type="entry name" value="TEKTIN"/>
    <property type="match status" value="1"/>
</dbReference>
<dbReference type="GO" id="GO:0005930">
    <property type="term" value="C:axoneme"/>
    <property type="evidence" value="ECO:0007669"/>
    <property type="project" value="UniProtKB-SubCell"/>
</dbReference>
<proteinExistence type="inferred from homology"/>
<keyword evidence="4 10" id="KW-0282">Flagellum</keyword>
<evidence type="ECO:0000256" key="4">
    <source>
        <dbReference type="ARBA" id="ARBA00022846"/>
    </source>
</evidence>
<dbReference type="Pfam" id="PF03148">
    <property type="entry name" value="Tektin"/>
    <property type="match status" value="1"/>
</dbReference>
<evidence type="ECO:0000256" key="9">
    <source>
        <dbReference type="ARBA" id="ARBA00045224"/>
    </source>
</evidence>
<comment type="similarity">
    <text evidence="2 10">Belongs to the tektin family.</text>
</comment>
<evidence type="ECO:0000256" key="1">
    <source>
        <dbReference type="ARBA" id="ARBA00004611"/>
    </source>
</evidence>
<protein>
    <recommendedName>
        <fullName evidence="10">Tektin</fullName>
    </recommendedName>
</protein>
<keyword evidence="5 11" id="KW-0175">Coiled coil</keyword>
<keyword evidence="6 10" id="KW-0969">Cilium</keyword>
<dbReference type="GO" id="GO:0015630">
    <property type="term" value="C:microtubule cytoskeleton"/>
    <property type="evidence" value="ECO:0007669"/>
    <property type="project" value="UniProtKB-UniRule"/>
</dbReference>
<evidence type="ECO:0000313" key="12">
    <source>
        <dbReference type="EMBL" id="KNC31072.1"/>
    </source>
</evidence>
<dbReference type="GO" id="GO:0060271">
    <property type="term" value="P:cilium assembly"/>
    <property type="evidence" value="ECO:0007669"/>
    <property type="project" value="UniProtKB-UniRule"/>
</dbReference>
<dbReference type="GO" id="GO:0060294">
    <property type="term" value="P:cilium movement involved in cell motility"/>
    <property type="evidence" value="ECO:0007669"/>
    <property type="project" value="UniProtKB-UniRule"/>
</dbReference>
<dbReference type="OrthoDB" id="10054259at2759"/>
<keyword evidence="7" id="KW-0206">Cytoskeleton</keyword>
<name>A0A0L0CFT9_LUCCU</name>
<evidence type="ECO:0000256" key="5">
    <source>
        <dbReference type="ARBA" id="ARBA00023054"/>
    </source>
</evidence>
<gene>
    <name evidence="12" type="ORF">FF38_02628</name>
</gene>
<dbReference type="InterPro" id="IPR000435">
    <property type="entry name" value="Tektins"/>
</dbReference>
<organism evidence="12 13">
    <name type="scientific">Lucilia cuprina</name>
    <name type="common">Green bottle fly</name>
    <name type="synonym">Australian sheep blowfly</name>
    <dbReference type="NCBI Taxonomy" id="7375"/>
    <lineage>
        <taxon>Eukaryota</taxon>
        <taxon>Metazoa</taxon>
        <taxon>Ecdysozoa</taxon>
        <taxon>Arthropoda</taxon>
        <taxon>Hexapoda</taxon>
        <taxon>Insecta</taxon>
        <taxon>Pterygota</taxon>
        <taxon>Neoptera</taxon>
        <taxon>Endopterygota</taxon>
        <taxon>Diptera</taxon>
        <taxon>Brachycera</taxon>
        <taxon>Muscomorpha</taxon>
        <taxon>Oestroidea</taxon>
        <taxon>Calliphoridae</taxon>
        <taxon>Luciliinae</taxon>
        <taxon>Lucilia</taxon>
    </lineage>
</organism>
<dbReference type="AlphaFoldDB" id="A0A0L0CFT9"/>
<evidence type="ECO:0000256" key="8">
    <source>
        <dbReference type="ARBA" id="ARBA00023273"/>
    </source>
</evidence>
<keyword evidence="3" id="KW-0963">Cytoplasm</keyword>
<dbReference type="PRINTS" id="PR00511">
    <property type="entry name" value="TEKTIN"/>
</dbReference>
<dbReference type="InterPro" id="IPR048256">
    <property type="entry name" value="Tektin-like"/>
</dbReference>
<sequence>MLSNMRSKRITGLHLCGKNMGPMSRLPPKYSDEDWDYNNKMKFRITCDQERMAERIVEESRRVVDDVNDTTRNWQREVEHHLRERASEIRFLCDELNKQKKTALLEDEALNTYRCRVINAIGFLKEKSLAICQRCLVMRESRLGVDLCEDEVDRNLRRELKVIKGCQCLMDKALKETNEQLRKLRATMYLLDKDLAQKDKSLLIDEKNLTLRESQNLRGGDLAHHHCQYSLGEWQHTTYKNIECNAKELNSAAQLRAYIDLLLKQVCEDMENQTDRTNEAFKHRISELRHVKKCLENKHSDTMNHINEVQSNINALEKGLADKQRAQQLCLTRLSNRATRPGLELTCDEVQDALYHELNALKASMCKLNQKIQENKASLRYLLHVQVMQEEEINIKSNSIKIDEVDCMTIRQALKYSSF</sequence>
<comment type="subcellular location">
    <subcellularLocation>
        <location evidence="10">Cytoplasm</location>
        <location evidence="10">Cytoskeleton</location>
        <location evidence="10">Cilium axoneme</location>
    </subcellularLocation>
    <subcellularLocation>
        <location evidence="1">Cytoplasm</location>
        <location evidence="1">Cytoskeleton</location>
        <location evidence="1">Flagellum axoneme</location>
    </subcellularLocation>
</comment>
<comment type="caution">
    <text evidence="12">The sequence shown here is derived from an EMBL/GenBank/DDBJ whole genome shotgun (WGS) entry which is preliminary data.</text>
</comment>
<evidence type="ECO:0000313" key="13">
    <source>
        <dbReference type="Proteomes" id="UP000037069"/>
    </source>
</evidence>
<keyword evidence="8 10" id="KW-0966">Cell projection</keyword>
<evidence type="ECO:0000256" key="7">
    <source>
        <dbReference type="ARBA" id="ARBA00023212"/>
    </source>
</evidence>
<evidence type="ECO:0000256" key="11">
    <source>
        <dbReference type="SAM" id="Coils"/>
    </source>
</evidence>
<keyword evidence="13" id="KW-1185">Reference proteome</keyword>
<comment type="function">
    <text evidence="9">Microtubule inner protein (MIP) part of the dynein-decorated doublet microtubules (DMTs) in cilia and flagellar axoneme. Forms filamentous polymers in the walls of ciliary and flagellar microtubules.</text>
</comment>
<dbReference type="PANTHER" id="PTHR19960:SF25">
    <property type="entry name" value="TEKTIN-1"/>
    <property type="match status" value="1"/>
</dbReference>
<evidence type="ECO:0000256" key="2">
    <source>
        <dbReference type="ARBA" id="ARBA00007209"/>
    </source>
</evidence>